<keyword evidence="2" id="KW-1185">Reference proteome</keyword>
<dbReference type="EMBL" id="LXQA010571534">
    <property type="protein sequence ID" value="MCI59881.1"/>
    <property type="molecule type" value="Genomic_DNA"/>
</dbReference>
<name>A0A392TFH6_9FABA</name>
<feature type="non-terminal residue" evidence="1">
    <location>
        <position position="1"/>
    </location>
</feature>
<accession>A0A392TFH6</accession>
<proteinExistence type="predicted"/>
<comment type="caution">
    <text evidence="1">The sequence shown here is derived from an EMBL/GenBank/DDBJ whole genome shotgun (WGS) entry which is preliminary data.</text>
</comment>
<dbReference type="AlphaFoldDB" id="A0A392TFH6"/>
<organism evidence="1 2">
    <name type="scientific">Trifolium medium</name>
    <dbReference type="NCBI Taxonomy" id="97028"/>
    <lineage>
        <taxon>Eukaryota</taxon>
        <taxon>Viridiplantae</taxon>
        <taxon>Streptophyta</taxon>
        <taxon>Embryophyta</taxon>
        <taxon>Tracheophyta</taxon>
        <taxon>Spermatophyta</taxon>
        <taxon>Magnoliopsida</taxon>
        <taxon>eudicotyledons</taxon>
        <taxon>Gunneridae</taxon>
        <taxon>Pentapetalae</taxon>
        <taxon>rosids</taxon>
        <taxon>fabids</taxon>
        <taxon>Fabales</taxon>
        <taxon>Fabaceae</taxon>
        <taxon>Papilionoideae</taxon>
        <taxon>50 kb inversion clade</taxon>
        <taxon>NPAAA clade</taxon>
        <taxon>Hologalegina</taxon>
        <taxon>IRL clade</taxon>
        <taxon>Trifolieae</taxon>
        <taxon>Trifolium</taxon>
    </lineage>
</organism>
<evidence type="ECO:0000313" key="1">
    <source>
        <dbReference type="EMBL" id="MCI59881.1"/>
    </source>
</evidence>
<sequence>QGGRKLLSRGMDYRVLVLRMLLRIRSAEL</sequence>
<protein>
    <submittedName>
        <fullName evidence="1">Uncharacterized protein</fullName>
    </submittedName>
</protein>
<dbReference type="Proteomes" id="UP000265520">
    <property type="component" value="Unassembled WGS sequence"/>
</dbReference>
<evidence type="ECO:0000313" key="2">
    <source>
        <dbReference type="Proteomes" id="UP000265520"/>
    </source>
</evidence>
<reference evidence="1 2" key="1">
    <citation type="journal article" date="2018" name="Front. Plant Sci.">
        <title>Red Clover (Trifolium pratense) and Zigzag Clover (T. medium) - A Picture of Genomic Similarities and Differences.</title>
        <authorList>
            <person name="Dluhosova J."/>
            <person name="Istvanek J."/>
            <person name="Nedelnik J."/>
            <person name="Repkova J."/>
        </authorList>
    </citation>
    <scope>NUCLEOTIDE SEQUENCE [LARGE SCALE GENOMIC DNA]</scope>
    <source>
        <strain evidence="2">cv. 10/8</strain>
        <tissue evidence="1">Leaf</tissue>
    </source>
</reference>